<dbReference type="PROSITE" id="PS51257">
    <property type="entry name" value="PROKAR_LIPOPROTEIN"/>
    <property type="match status" value="1"/>
</dbReference>
<dbReference type="Gene3D" id="2.180.10.10">
    <property type="entry name" value="RHS repeat-associated core"/>
    <property type="match status" value="1"/>
</dbReference>
<reference evidence="1 2" key="1">
    <citation type="submission" date="2023-07" db="EMBL/GenBank/DDBJ databases">
        <title>Sorghum-associated microbial communities from plants grown in Nebraska, USA.</title>
        <authorList>
            <person name="Schachtman D."/>
        </authorList>
    </citation>
    <scope>NUCLEOTIDE SEQUENCE [LARGE SCALE GENOMIC DNA]</scope>
    <source>
        <strain evidence="1 2">BE57</strain>
    </source>
</reference>
<evidence type="ECO:0000313" key="2">
    <source>
        <dbReference type="Proteomes" id="UP001264980"/>
    </source>
</evidence>
<organism evidence="1 2">
    <name type="scientific">Dyadobacter fermentans</name>
    <dbReference type="NCBI Taxonomy" id="94254"/>
    <lineage>
        <taxon>Bacteria</taxon>
        <taxon>Pseudomonadati</taxon>
        <taxon>Bacteroidota</taxon>
        <taxon>Cytophagia</taxon>
        <taxon>Cytophagales</taxon>
        <taxon>Spirosomataceae</taxon>
        <taxon>Dyadobacter</taxon>
    </lineage>
</organism>
<evidence type="ECO:0000313" key="1">
    <source>
        <dbReference type="EMBL" id="MDR6806537.1"/>
    </source>
</evidence>
<name>A0ABU1QZW0_9BACT</name>
<protein>
    <recommendedName>
        <fullName evidence="3">YD repeat protein</fullName>
    </recommendedName>
</protein>
<dbReference type="RefSeq" id="WP_309985428.1">
    <property type="nucleotide sequence ID" value="NZ_JAVDTI010000003.1"/>
</dbReference>
<keyword evidence="2" id="KW-1185">Reference proteome</keyword>
<dbReference type="EMBL" id="JAVDTI010000003">
    <property type="protein sequence ID" value="MDR6806537.1"/>
    <property type="molecule type" value="Genomic_DNA"/>
</dbReference>
<evidence type="ECO:0008006" key="3">
    <source>
        <dbReference type="Google" id="ProtNLM"/>
    </source>
</evidence>
<accession>A0ABU1QZW0</accession>
<sequence length="313" mass="36173">MQILKLSFRTVLAIVAGFIGCTHSVDPVEEEWVLLIQNVKRPDIEAIKRKSITPAGALDKVITEVDGEQYANAFPGARQYLYDSTGRLVGFADQLLPKNSPPGLCDVIYEYKDDKIFRLYYTIRGEGYWADLDSGLRMLEFAYDRHNRITKAYTYHVDGNGLARMDEDNTYTLQYDNEGRLTELRTTGTTYLRTIYQYSGKNLHSSILTYNESEKVLSECRSEYKYDHNANGLRSLPEIPKLFHPGRPLFDQLFGENNLVAMKSVSNFFSENMEATEYHVEYKRTFDETGRTIEKVADYKDNTPTSKSRYYYK</sequence>
<gene>
    <name evidence="1" type="ORF">J2W84_003585</name>
</gene>
<proteinExistence type="predicted"/>
<dbReference type="Proteomes" id="UP001264980">
    <property type="component" value="Unassembled WGS sequence"/>
</dbReference>
<comment type="caution">
    <text evidence="1">The sequence shown here is derived from an EMBL/GenBank/DDBJ whole genome shotgun (WGS) entry which is preliminary data.</text>
</comment>